<comment type="caution">
    <text evidence="1">The sequence shown here is derived from an EMBL/GenBank/DDBJ whole genome shotgun (WGS) entry which is preliminary data.</text>
</comment>
<dbReference type="AlphaFoldDB" id="R6THT8"/>
<evidence type="ECO:0000313" key="2">
    <source>
        <dbReference type="Proteomes" id="UP000017938"/>
    </source>
</evidence>
<reference evidence="1" key="1">
    <citation type="submission" date="2012-11" db="EMBL/GenBank/DDBJ databases">
        <title>Dependencies among metagenomic species, viruses, plasmids and units of genetic variation.</title>
        <authorList>
            <person name="Nielsen H.B."/>
            <person name="Almeida M."/>
            <person name="Juncker A.S."/>
            <person name="Rasmussen S."/>
            <person name="Li J."/>
            <person name="Sunagawa S."/>
            <person name="Plichta D."/>
            <person name="Gautier L."/>
            <person name="Le Chatelier E."/>
            <person name="Peletier E."/>
            <person name="Bonde I."/>
            <person name="Nielsen T."/>
            <person name="Manichanh C."/>
            <person name="Arumugam M."/>
            <person name="Batto J."/>
            <person name="Santos M.B.Q.D."/>
            <person name="Blom N."/>
            <person name="Borruel N."/>
            <person name="Burgdorf K.S."/>
            <person name="Boumezbeur F."/>
            <person name="Casellas F."/>
            <person name="Dore J."/>
            <person name="Guarner F."/>
            <person name="Hansen T."/>
            <person name="Hildebrand F."/>
            <person name="Kaas R.S."/>
            <person name="Kennedy S."/>
            <person name="Kristiansen K."/>
            <person name="Kultima J.R."/>
            <person name="Leonard P."/>
            <person name="Levenez F."/>
            <person name="Lund O."/>
            <person name="Moumen B."/>
            <person name="Le Paslier D."/>
            <person name="Pons N."/>
            <person name="Pedersen O."/>
            <person name="Prifti E."/>
            <person name="Qin J."/>
            <person name="Raes J."/>
            <person name="Tap J."/>
            <person name="Tims S."/>
            <person name="Ussery D.W."/>
            <person name="Yamada T."/>
            <person name="MetaHit consortium"/>
            <person name="Renault P."/>
            <person name="Sicheritz-Ponten T."/>
            <person name="Bork P."/>
            <person name="Wang J."/>
            <person name="Brunak S."/>
            <person name="Ehrlich S.D."/>
        </authorList>
    </citation>
    <scope>NUCLEOTIDE SEQUENCE [LARGE SCALE GENOMIC DNA]</scope>
</reference>
<gene>
    <name evidence="1" type="ORF">BN580_01126</name>
</gene>
<proteinExistence type="predicted"/>
<evidence type="ECO:0000313" key="1">
    <source>
        <dbReference type="EMBL" id="CDC72983.1"/>
    </source>
</evidence>
<accession>R6THT8</accession>
<dbReference type="STRING" id="1263015.BN580_01126"/>
<name>R6THT8_9BACT</name>
<dbReference type="Proteomes" id="UP000017938">
    <property type="component" value="Unassembled WGS sequence"/>
</dbReference>
<organism evidence="1 2">
    <name type="scientific">Candidatus Colimorpha enterica</name>
    <dbReference type="NCBI Taxonomy" id="3083063"/>
    <lineage>
        <taxon>Bacteria</taxon>
        <taxon>Pseudomonadati</taxon>
        <taxon>Bacteroidota</taxon>
        <taxon>Bacteroidia</taxon>
        <taxon>Bacteroidales</taxon>
        <taxon>Candidatus Colimorpha</taxon>
    </lineage>
</organism>
<dbReference type="EMBL" id="CBFW010000138">
    <property type="protein sequence ID" value="CDC72983.1"/>
    <property type="molecule type" value="Genomic_DNA"/>
</dbReference>
<protein>
    <submittedName>
        <fullName evidence="1">Uncharacterized protein</fullName>
    </submittedName>
</protein>
<sequence length="30" mass="3328">MTVDEGLEKAVKFLRPLIINDPKPGTMGWA</sequence>